<dbReference type="EMBL" id="BAAAFM010000008">
    <property type="protein sequence ID" value="GAA0214206.1"/>
    <property type="molecule type" value="Genomic_DNA"/>
</dbReference>
<proteinExistence type="predicted"/>
<comment type="caution">
    <text evidence="1">The sequence shown here is derived from an EMBL/GenBank/DDBJ whole genome shotgun (WGS) entry which is preliminary data.</text>
</comment>
<accession>A0ABP3CTE7</accession>
<organism evidence="1 2">
    <name type="scientific">Kangiella japonica</name>
    <dbReference type="NCBI Taxonomy" id="647384"/>
    <lineage>
        <taxon>Bacteria</taxon>
        <taxon>Pseudomonadati</taxon>
        <taxon>Pseudomonadota</taxon>
        <taxon>Gammaproteobacteria</taxon>
        <taxon>Kangiellales</taxon>
        <taxon>Kangiellaceae</taxon>
        <taxon>Kangiella</taxon>
    </lineage>
</organism>
<sequence>MITQSILLVLFSSLTQQVTEASRDIFFSKNQMNFNLNKCFEQALVKKSDELKPVVRELDLRIKYRCKTLLNYRSSLECQTTVIENKRLAQAPSFKPKWPKNQRKLADVADNWTREITWDAKGNVMEVSLISDGGLSNKQRICFGRAF</sequence>
<evidence type="ECO:0000313" key="1">
    <source>
        <dbReference type="EMBL" id="GAA0214206.1"/>
    </source>
</evidence>
<keyword evidence="2" id="KW-1185">Reference proteome</keyword>
<dbReference type="Proteomes" id="UP001501221">
    <property type="component" value="Unassembled WGS sequence"/>
</dbReference>
<reference evidence="2" key="1">
    <citation type="journal article" date="2019" name="Int. J. Syst. Evol. Microbiol.">
        <title>The Global Catalogue of Microorganisms (GCM) 10K type strain sequencing project: providing services to taxonomists for standard genome sequencing and annotation.</title>
        <authorList>
            <consortium name="The Broad Institute Genomics Platform"/>
            <consortium name="The Broad Institute Genome Sequencing Center for Infectious Disease"/>
            <person name="Wu L."/>
            <person name="Ma J."/>
        </authorList>
    </citation>
    <scope>NUCLEOTIDE SEQUENCE [LARGE SCALE GENOMIC DNA]</scope>
    <source>
        <strain evidence="2">JCM 16211</strain>
    </source>
</reference>
<gene>
    <name evidence="1" type="ORF">GCM10009123_21750</name>
</gene>
<protein>
    <submittedName>
        <fullName evidence="1">Uncharacterized protein</fullName>
    </submittedName>
</protein>
<name>A0ABP3CTE7_9GAMM</name>
<dbReference type="RefSeq" id="WP_343990292.1">
    <property type="nucleotide sequence ID" value="NZ_BAAAFM010000008.1"/>
</dbReference>
<evidence type="ECO:0000313" key="2">
    <source>
        <dbReference type="Proteomes" id="UP001501221"/>
    </source>
</evidence>